<dbReference type="FunFam" id="3.30.420.40:FF:000008">
    <property type="entry name" value="Glycerol kinase"/>
    <property type="match status" value="1"/>
</dbReference>
<reference evidence="13" key="1">
    <citation type="submission" date="2020-08" db="EMBL/GenBank/DDBJ databases">
        <authorList>
            <person name="Hu Y."/>
            <person name="Nguyen S.V."/>
            <person name="Li F."/>
            <person name="Fanning S."/>
        </authorList>
    </citation>
    <scope>NUCLEOTIDE SEQUENCE</scope>
    <source>
        <strain evidence="13">SYSU D8009</strain>
    </source>
</reference>
<feature type="binding site" evidence="9">
    <location>
        <position position="308"/>
    </location>
    <ligand>
        <name>ATP</name>
        <dbReference type="ChEBI" id="CHEBI:30616"/>
    </ligand>
</feature>
<feature type="binding site" evidence="9">
    <location>
        <position position="265"/>
    </location>
    <ligand>
        <name>ADP</name>
        <dbReference type="ChEBI" id="CHEBI:456216"/>
    </ligand>
</feature>
<feature type="binding site" evidence="9">
    <location>
        <position position="12"/>
    </location>
    <ligand>
        <name>sn-glycerol 3-phosphate</name>
        <dbReference type="ChEBI" id="CHEBI:57597"/>
    </ligand>
</feature>
<dbReference type="Gene3D" id="3.30.420.40">
    <property type="match status" value="2"/>
</dbReference>
<dbReference type="PIRSF" id="PIRSF000538">
    <property type="entry name" value="GlpK"/>
    <property type="match status" value="1"/>
</dbReference>
<dbReference type="InterPro" id="IPR043129">
    <property type="entry name" value="ATPase_NBD"/>
</dbReference>
<feature type="binding site" evidence="9">
    <location>
        <position position="14"/>
    </location>
    <ligand>
        <name>ATP</name>
        <dbReference type="ChEBI" id="CHEBI:30616"/>
    </ligand>
</feature>
<comment type="caution">
    <text evidence="9">Lacks conserved residue(s) required for the propagation of feature annotation.</text>
</comment>
<evidence type="ECO:0000256" key="6">
    <source>
        <dbReference type="ARBA" id="ARBA00022798"/>
    </source>
</evidence>
<keyword evidence="5 9" id="KW-0418">Kinase</keyword>
<comment type="similarity">
    <text evidence="2 9 10">Belongs to the FGGY kinase family.</text>
</comment>
<evidence type="ECO:0000256" key="4">
    <source>
        <dbReference type="ARBA" id="ARBA00022741"/>
    </source>
</evidence>
<feature type="binding site" evidence="9">
    <location>
        <position position="82"/>
    </location>
    <ligand>
        <name>sn-glycerol 3-phosphate</name>
        <dbReference type="ChEBI" id="CHEBI:57597"/>
    </ligand>
</feature>
<comment type="function">
    <text evidence="9">Key enzyme in the regulation of glycerol uptake and metabolism. Catalyzes the phosphorylation of glycerol to yield sn-glycerol 3-phosphate.</text>
</comment>
<accession>A0A9X0QWU8</accession>
<evidence type="ECO:0000256" key="10">
    <source>
        <dbReference type="RuleBase" id="RU003733"/>
    </source>
</evidence>
<feature type="binding site" evidence="9">
    <location>
        <position position="12"/>
    </location>
    <ligand>
        <name>ADP</name>
        <dbReference type="ChEBI" id="CHEBI:456216"/>
    </ligand>
</feature>
<dbReference type="FunFam" id="3.30.420.40:FF:000007">
    <property type="entry name" value="Glycerol kinase"/>
    <property type="match status" value="1"/>
</dbReference>
<comment type="activity regulation">
    <text evidence="9">Inhibited by fructose 1,6-bisphosphate (FBP).</text>
</comment>
<feature type="binding site" evidence="9">
    <location>
        <position position="419"/>
    </location>
    <ligand>
        <name>ATP</name>
        <dbReference type="ChEBI" id="CHEBI:30616"/>
    </ligand>
</feature>
<dbReference type="HAMAP" id="MF_00186">
    <property type="entry name" value="Glycerol_kin"/>
    <property type="match status" value="1"/>
</dbReference>
<feature type="binding site" evidence="9">
    <location>
        <position position="83"/>
    </location>
    <ligand>
        <name>glycerol</name>
        <dbReference type="ChEBI" id="CHEBI:17754"/>
    </ligand>
</feature>
<protein>
    <recommendedName>
        <fullName evidence="9">Glycerol kinase</fullName>
        <ecNumber evidence="9">2.7.1.30</ecNumber>
    </recommendedName>
    <alternativeName>
        <fullName evidence="9">ATP:glycerol 3-phosphotransferase</fullName>
    </alternativeName>
    <alternativeName>
        <fullName evidence="9">Glycerokinase</fullName>
        <shortName evidence="9">GK</shortName>
    </alternativeName>
</protein>
<dbReference type="InterPro" id="IPR018485">
    <property type="entry name" value="FGGY_C"/>
</dbReference>
<feature type="binding site" evidence="9">
    <location>
        <position position="134"/>
    </location>
    <ligand>
        <name>glycerol</name>
        <dbReference type="ChEBI" id="CHEBI:17754"/>
    </ligand>
</feature>
<feature type="binding site" evidence="9">
    <location>
        <position position="419"/>
    </location>
    <ligand>
        <name>ADP</name>
        <dbReference type="ChEBI" id="CHEBI:456216"/>
    </ligand>
</feature>
<evidence type="ECO:0000256" key="5">
    <source>
        <dbReference type="ARBA" id="ARBA00022777"/>
    </source>
</evidence>
<feature type="binding site" evidence="9">
    <location>
        <position position="83"/>
    </location>
    <ligand>
        <name>sn-glycerol 3-phosphate</name>
        <dbReference type="ChEBI" id="CHEBI:57597"/>
    </ligand>
</feature>
<evidence type="ECO:0000256" key="8">
    <source>
        <dbReference type="ARBA" id="ARBA00052101"/>
    </source>
</evidence>
<dbReference type="PROSITE" id="PS00933">
    <property type="entry name" value="FGGY_KINASES_1"/>
    <property type="match status" value="1"/>
</dbReference>
<dbReference type="GO" id="GO:0004370">
    <property type="term" value="F:glycerol kinase activity"/>
    <property type="evidence" value="ECO:0007669"/>
    <property type="project" value="UniProtKB-UniRule"/>
</dbReference>
<evidence type="ECO:0000256" key="7">
    <source>
        <dbReference type="ARBA" id="ARBA00022840"/>
    </source>
</evidence>
<dbReference type="Pfam" id="PF00370">
    <property type="entry name" value="FGGY_N"/>
    <property type="match status" value="1"/>
</dbReference>
<sequence length="513" mass="54367">MEPLLLALDQGTTSTRAILFGPALAPRATASQELPQHFPAPGWVEHEPEDIWQGALATLRAALAQGGAAARDLAGIGITNQRETVVLWERASGRPVHRAIVWQDRRTTAACAALRESGQEALITRRTGLLADPYFSATKLAWLLDHVSGARAQAERGELAFGTVDSFLLWRLTGGRVHATDATNAARTLLFDITRGAWDDDLLRLFGIPRAILPEVRDCAAEFGTTTPEILGAPVPIRGIAGDQQAATMGQACFAPGMLKSTYGTGCFALLNTGATPVFSRHRLLTTIAWQLGGARTYALEGAIFVAGATVQWLRDGLGLIGTAAETGMLAQQADPAQAVYLVPGFVGLGAPWWDAEARGAIFGLTRNTGRAELARAALESVAFQTRDLLDAMAADIAGEVGVAASGTGDTMVLRVDGGMVASDWTMQFLADVLGAPVDRPTVMETTALGAAWLAGLQAGIFPPPGGAGDVPRAFGATHWRLERRFLPQMAREEAARRHAGWLDAVRRTRSGG</sequence>
<keyword evidence="3 9" id="KW-0808">Transferase</keyword>
<dbReference type="RefSeq" id="WP_186768837.1">
    <property type="nucleotide sequence ID" value="NZ_JACOMF010000002.1"/>
</dbReference>
<keyword evidence="7 9" id="KW-0067">ATP-binding</keyword>
<dbReference type="EC" id="2.7.1.30" evidence="9"/>
<evidence type="ECO:0000313" key="13">
    <source>
        <dbReference type="EMBL" id="MBC4014057.1"/>
    </source>
</evidence>
<feature type="binding site" evidence="9">
    <location>
        <position position="244"/>
    </location>
    <ligand>
        <name>glycerol</name>
        <dbReference type="ChEBI" id="CHEBI:17754"/>
    </ligand>
</feature>
<dbReference type="InterPro" id="IPR018484">
    <property type="entry name" value="FGGY_N"/>
</dbReference>
<feature type="binding site" evidence="9">
    <location>
        <position position="243"/>
    </location>
    <ligand>
        <name>sn-glycerol 3-phosphate</name>
        <dbReference type="ChEBI" id="CHEBI:57597"/>
    </ligand>
</feature>
<dbReference type="PROSITE" id="PS00445">
    <property type="entry name" value="FGGY_KINASES_2"/>
    <property type="match status" value="1"/>
</dbReference>
<dbReference type="InterPro" id="IPR018483">
    <property type="entry name" value="Carb_kinase_FGGY_CS"/>
</dbReference>
<feature type="binding site" evidence="9">
    <location>
        <position position="243"/>
    </location>
    <ligand>
        <name>glycerol</name>
        <dbReference type="ChEBI" id="CHEBI:17754"/>
    </ligand>
</feature>
<feature type="domain" description="Carbohydrate kinase FGGY N-terminal" evidence="11">
    <location>
        <begin position="5"/>
        <end position="250"/>
    </location>
</feature>
<feature type="binding site" evidence="9">
    <location>
        <position position="312"/>
    </location>
    <ligand>
        <name>ATP</name>
        <dbReference type="ChEBI" id="CHEBI:30616"/>
    </ligand>
</feature>
<dbReference type="NCBIfam" id="TIGR01311">
    <property type="entry name" value="glycerol_kin"/>
    <property type="match status" value="1"/>
</dbReference>
<feature type="binding site" evidence="9">
    <location>
        <position position="134"/>
    </location>
    <ligand>
        <name>sn-glycerol 3-phosphate</name>
        <dbReference type="ChEBI" id="CHEBI:57597"/>
    </ligand>
</feature>
<evidence type="ECO:0000256" key="9">
    <source>
        <dbReference type="HAMAP-Rule" id="MF_00186"/>
    </source>
</evidence>
<comment type="pathway">
    <text evidence="1 9">Polyol metabolism; glycerol degradation via glycerol kinase pathway; sn-glycerol 3-phosphate from glycerol: step 1/1.</text>
</comment>
<name>A0A9X0QWU8_9PROT</name>
<evidence type="ECO:0000259" key="12">
    <source>
        <dbReference type="Pfam" id="PF02782"/>
    </source>
</evidence>
<dbReference type="PANTHER" id="PTHR10196:SF78">
    <property type="entry name" value="GLYCEROL KINASE"/>
    <property type="match status" value="1"/>
</dbReference>
<feature type="domain" description="Carbohydrate kinase FGGY C-terminal" evidence="12">
    <location>
        <begin position="260"/>
        <end position="458"/>
    </location>
</feature>
<feature type="binding site" evidence="9">
    <location>
        <position position="16"/>
    </location>
    <ligand>
        <name>ADP</name>
        <dbReference type="ChEBI" id="CHEBI:456216"/>
    </ligand>
</feature>
<dbReference type="InterPro" id="IPR005999">
    <property type="entry name" value="Glycerol_kin"/>
</dbReference>
<feature type="binding site" evidence="9">
    <location>
        <position position="308"/>
    </location>
    <ligand>
        <name>ADP</name>
        <dbReference type="ChEBI" id="CHEBI:456216"/>
    </ligand>
</feature>
<dbReference type="CDD" id="cd07786">
    <property type="entry name" value="FGGY_EcGK_like"/>
    <property type="match status" value="1"/>
</dbReference>
<evidence type="ECO:0000313" key="14">
    <source>
        <dbReference type="Proteomes" id="UP000600101"/>
    </source>
</evidence>
<dbReference type="GO" id="GO:0019563">
    <property type="term" value="P:glycerol catabolic process"/>
    <property type="evidence" value="ECO:0007669"/>
    <property type="project" value="UniProtKB-UniRule"/>
</dbReference>
<dbReference type="Proteomes" id="UP000600101">
    <property type="component" value="Unassembled WGS sequence"/>
</dbReference>
<proteinExistence type="inferred from homology"/>
<feature type="binding site" evidence="9">
    <location>
        <position position="82"/>
    </location>
    <ligand>
        <name>glycerol</name>
        <dbReference type="ChEBI" id="CHEBI:17754"/>
    </ligand>
</feature>
<organism evidence="13 14">
    <name type="scientific">Siccirubricoccus deserti</name>
    <dbReference type="NCBI Taxonomy" id="2013562"/>
    <lineage>
        <taxon>Bacteria</taxon>
        <taxon>Pseudomonadati</taxon>
        <taxon>Pseudomonadota</taxon>
        <taxon>Alphaproteobacteria</taxon>
        <taxon>Acetobacterales</taxon>
        <taxon>Roseomonadaceae</taxon>
        <taxon>Siccirubricoccus</taxon>
    </lineage>
</organism>
<dbReference type="GO" id="GO:0005829">
    <property type="term" value="C:cytosol"/>
    <property type="evidence" value="ECO:0007669"/>
    <property type="project" value="TreeGrafter"/>
</dbReference>
<evidence type="ECO:0000256" key="2">
    <source>
        <dbReference type="ARBA" id="ARBA00009156"/>
    </source>
</evidence>
<evidence type="ECO:0000259" key="11">
    <source>
        <dbReference type="Pfam" id="PF00370"/>
    </source>
</evidence>
<dbReference type="InterPro" id="IPR000577">
    <property type="entry name" value="Carb_kinase_FGGY"/>
</dbReference>
<dbReference type="EMBL" id="JACOMF010000002">
    <property type="protein sequence ID" value="MBC4014057.1"/>
    <property type="molecule type" value="Genomic_DNA"/>
</dbReference>
<dbReference type="Pfam" id="PF02782">
    <property type="entry name" value="FGGY_C"/>
    <property type="match status" value="1"/>
</dbReference>
<comment type="caution">
    <text evidence="13">The sequence shown here is derived from an EMBL/GenBank/DDBJ whole genome shotgun (WGS) entry which is preliminary data.</text>
</comment>
<dbReference type="NCBIfam" id="NF000756">
    <property type="entry name" value="PRK00047.1"/>
    <property type="match status" value="1"/>
</dbReference>
<dbReference type="GO" id="GO:0006072">
    <property type="term" value="P:glycerol-3-phosphate metabolic process"/>
    <property type="evidence" value="ECO:0007669"/>
    <property type="project" value="InterPro"/>
</dbReference>
<dbReference type="AlphaFoldDB" id="A0A9X0QWU8"/>
<comment type="catalytic activity">
    <reaction evidence="8 9">
        <text>glycerol + ATP = sn-glycerol 3-phosphate + ADP + H(+)</text>
        <dbReference type="Rhea" id="RHEA:21644"/>
        <dbReference type="ChEBI" id="CHEBI:15378"/>
        <dbReference type="ChEBI" id="CHEBI:17754"/>
        <dbReference type="ChEBI" id="CHEBI:30616"/>
        <dbReference type="ChEBI" id="CHEBI:57597"/>
        <dbReference type="ChEBI" id="CHEBI:456216"/>
        <dbReference type="EC" id="2.7.1.30"/>
    </reaction>
</comment>
<dbReference type="PANTHER" id="PTHR10196">
    <property type="entry name" value="SUGAR KINASE"/>
    <property type="match status" value="1"/>
</dbReference>
<evidence type="ECO:0000256" key="3">
    <source>
        <dbReference type="ARBA" id="ARBA00022679"/>
    </source>
</evidence>
<feature type="binding site" evidence="9">
    <location>
        <position position="13"/>
    </location>
    <ligand>
        <name>ATP</name>
        <dbReference type="ChEBI" id="CHEBI:30616"/>
    </ligand>
</feature>
<evidence type="ECO:0000256" key="1">
    <source>
        <dbReference type="ARBA" id="ARBA00005190"/>
    </source>
</evidence>
<keyword evidence="14" id="KW-1185">Reference proteome</keyword>
<dbReference type="SUPFAM" id="SSF53067">
    <property type="entry name" value="Actin-like ATPase domain"/>
    <property type="match status" value="2"/>
</dbReference>
<gene>
    <name evidence="9 13" type="primary">glpK</name>
    <name evidence="13" type="ORF">H7965_01875</name>
</gene>
<feature type="binding site" evidence="9">
    <location>
        <position position="12"/>
    </location>
    <ligand>
        <name>ATP</name>
        <dbReference type="ChEBI" id="CHEBI:30616"/>
    </ligand>
</feature>
<dbReference type="GO" id="GO:0005524">
    <property type="term" value="F:ATP binding"/>
    <property type="evidence" value="ECO:0007669"/>
    <property type="project" value="UniProtKB-UniRule"/>
</dbReference>
<keyword evidence="4 9" id="KW-0547">Nucleotide-binding</keyword>
<feature type="binding site" evidence="9">
    <location>
        <position position="265"/>
    </location>
    <ligand>
        <name>ATP</name>
        <dbReference type="ChEBI" id="CHEBI:30616"/>
    </ligand>
</feature>
<keyword evidence="6 9" id="KW-0319">Glycerol metabolism</keyword>